<comment type="similarity">
    <text evidence="3">Belongs to the Nudix hydrolase family. DCP2 subfamily.</text>
</comment>
<accession>A0A0G4F7X7</accession>
<dbReference type="InParanoid" id="A0A0G4F7X7"/>
<dbReference type="PANTHER" id="PTHR23114">
    <property type="entry name" value="M7GPPPN-MRNA HYDROLASE"/>
    <property type="match status" value="1"/>
</dbReference>
<evidence type="ECO:0000256" key="7">
    <source>
        <dbReference type="ARBA" id="ARBA00022884"/>
    </source>
</evidence>
<feature type="region of interest" description="Disordered" evidence="9">
    <location>
        <begin position="378"/>
        <end position="422"/>
    </location>
</feature>
<proteinExistence type="inferred from homology"/>
<feature type="region of interest" description="Disordered" evidence="9">
    <location>
        <begin position="561"/>
        <end position="657"/>
    </location>
</feature>
<evidence type="ECO:0000259" key="10">
    <source>
        <dbReference type="PROSITE" id="PS51462"/>
    </source>
</evidence>
<dbReference type="EMBL" id="CDMY01000385">
    <property type="protein sequence ID" value="CEM08653.1"/>
    <property type="molecule type" value="Genomic_DNA"/>
</dbReference>
<dbReference type="InterPro" id="IPR044099">
    <property type="entry name" value="Dcp2_NUDIX"/>
</dbReference>
<dbReference type="InterPro" id="IPR015797">
    <property type="entry name" value="NUDIX_hydrolase-like_dom_sf"/>
</dbReference>
<feature type="compositionally biased region" description="Acidic residues" evidence="9">
    <location>
        <begin position="17"/>
        <end position="29"/>
    </location>
</feature>
<dbReference type="Pfam" id="PF00293">
    <property type="entry name" value="NUDIX"/>
    <property type="match status" value="1"/>
</dbReference>
<dbReference type="SMART" id="SM01125">
    <property type="entry name" value="DCP2"/>
    <property type="match status" value="1"/>
</dbReference>
<dbReference type="VEuPathDB" id="CryptoDB:Vbra_14691"/>
<feature type="region of interest" description="Disordered" evidence="9">
    <location>
        <begin position="858"/>
        <end position="938"/>
    </location>
</feature>
<feature type="compositionally biased region" description="Gly residues" evidence="9">
    <location>
        <begin position="629"/>
        <end position="640"/>
    </location>
</feature>
<gene>
    <name evidence="11" type="ORF">Vbra_14691</name>
</gene>
<protein>
    <recommendedName>
        <fullName evidence="10">Nudix hydrolase domain-containing protein</fullName>
    </recommendedName>
</protein>
<dbReference type="STRING" id="1169540.A0A0G4F7X7"/>
<organism evidence="11 12">
    <name type="scientific">Vitrella brassicaformis (strain CCMP3155)</name>
    <dbReference type="NCBI Taxonomy" id="1169540"/>
    <lineage>
        <taxon>Eukaryota</taxon>
        <taxon>Sar</taxon>
        <taxon>Alveolata</taxon>
        <taxon>Colpodellida</taxon>
        <taxon>Vitrellaceae</taxon>
        <taxon>Vitrella</taxon>
    </lineage>
</organism>
<dbReference type="GO" id="GO:0030145">
    <property type="term" value="F:manganese ion binding"/>
    <property type="evidence" value="ECO:0007669"/>
    <property type="project" value="InterPro"/>
</dbReference>
<evidence type="ECO:0000313" key="12">
    <source>
        <dbReference type="Proteomes" id="UP000041254"/>
    </source>
</evidence>
<dbReference type="CDD" id="cd03672">
    <property type="entry name" value="NUDIX_Dcp2p_Nudt20"/>
    <property type="match status" value="1"/>
</dbReference>
<evidence type="ECO:0000256" key="6">
    <source>
        <dbReference type="ARBA" id="ARBA00022801"/>
    </source>
</evidence>
<evidence type="ECO:0000256" key="8">
    <source>
        <dbReference type="ARBA" id="ARBA00023211"/>
    </source>
</evidence>
<feature type="region of interest" description="Disordered" evidence="9">
    <location>
        <begin position="267"/>
        <end position="286"/>
    </location>
</feature>
<feature type="region of interest" description="Disordered" evidence="9">
    <location>
        <begin position="1"/>
        <end position="32"/>
    </location>
</feature>
<feature type="compositionally biased region" description="Low complexity" evidence="9">
    <location>
        <begin position="874"/>
        <end position="916"/>
    </location>
</feature>
<feature type="compositionally biased region" description="Low complexity" evidence="9">
    <location>
        <begin position="737"/>
        <end position="746"/>
    </location>
</feature>
<evidence type="ECO:0000256" key="5">
    <source>
        <dbReference type="ARBA" id="ARBA00022723"/>
    </source>
</evidence>
<dbReference type="GO" id="GO:0000290">
    <property type="term" value="P:deadenylation-dependent decapping of nuclear-transcribed mRNA"/>
    <property type="evidence" value="ECO:0007669"/>
    <property type="project" value="InterPro"/>
</dbReference>
<feature type="region of interest" description="Disordered" evidence="9">
    <location>
        <begin position="466"/>
        <end position="542"/>
    </location>
</feature>
<dbReference type="FunFam" id="3.90.79.10:FF:000003">
    <property type="entry name" value="M7GpppN-mRNA hydrolase isoform 2"/>
    <property type="match status" value="1"/>
</dbReference>
<keyword evidence="7" id="KW-0694">RNA-binding</keyword>
<feature type="region of interest" description="Disordered" evidence="9">
    <location>
        <begin position="686"/>
        <end position="843"/>
    </location>
</feature>
<dbReference type="SUPFAM" id="SSF55811">
    <property type="entry name" value="Nudix"/>
    <property type="match status" value="1"/>
</dbReference>
<feature type="region of interest" description="Disordered" evidence="9">
    <location>
        <begin position="437"/>
        <end position="456"/>
    </location>
</feature>
<feature type="compositionally biased region" description="Low complexity" evidence="9">
    <location>
        <begin position="1"/>
        <end position="12"/>
    </location>
</feature>
<feature type="compositionally biased region" description="Basic and acidic residues" evidence="9">
    <location>
        <begin position="708"/>
        <end position="720"/>
    </location>
</feature>
<dbReference type="AlphaFoldDB" id="A0A0G4F7X7"/>
<keyword evidence="5" id="KW-0479">Metal-binding</keyword>
<feature type="compositionally biased region" description="Basic and acidic residues" evidence="9">
    <location>
        <begin position="502"/>
        <end position="529"/>
    </location>
</feature>
<dbReference type="GO" id="GO:0140933">
    <property type="term" value="F:5'-(N(7)-methylguanosine 5'-triphospho)-[mRNA] hydrolase activity"/>
    <property type="evidence" value="ECO:0007669"/>
    <property type="project" value="InterPro"/>
</dbReference>
<dbReference type="OrthoDB" id="18996at2759"/>
<dbReference type="Proteomes" id="UP000041254">
    <property type="component" value="Unassembled WGS sequence"/>
</dbReference>
<evidence type="ECO:0000256" key="4">
    <source>
        <dbReference type="ARBA" id="ARBA00022490"/>
    </source>
</evidence>
<feature type="domain" description="Nudix hydrolase" evidence="10">
    <location>
        <begin position="122"/>
        <end position="250"/>
    </location>
</feature>
<dbReference type="PANTHER" id="PTHR23114:SF17">
    <property type="entry name" value="M7GPPPN-MRNA HYDROLASE"/>
    <property type="match status" value="1"/>
</dbReference>
<evidence type="ECO:0000256" key="9">
    <source>
        <dbReference type="SAM" id="MobiDB-lite"/>
    </source>
</evidence>
<comment type="cofactor">
    <cofactor evidence="1">
        <name>Mn(2+)</name>
        <dbReference type="ChEBI" id="CHEBI:29035"/>
    </cofactor>
</comment>
<keyword evidence="12" id="KW-1185">Reference proteome</keyword>
<dbReference type="Gene3D" id="1.10.10.1050">
    <property type="entry name" value="Dcp2, box A domain"/>
    <property type="match status" value="1"/>
</dbReference>
<comment type="subcellular location">
    <subcellularLocation>
        <location evidence="2">Cytoplasm</location>
    </subcellularLocation>
</comment>
<feature type="compositionally biased region" description="Low complexity" evidence="9">
    <location>
        <begin position="489"/>
        <end position="501"/>
    </location>
</feature>
<feature type="region of interest" description="Disordered" evidence="9">
    <location>
        <begin position="298"/>
        <end position="346"/>
    </location>
</feature>
<reference evidence="11 12" key="1">
    <citation type="submission" date="2014-11" db="EMBL/GenBank/DDBJ databases">
        <authorList>
            <person name="Zhu J."/>
            <person name="Qi W."/>
            <person name="Song R."/>
        </authorList>
    </citation>
    <scope>NUCLEOTIDE SEQUENCE [LARGE SCALE GENOMIC DNA]</scope>
</reference>
<sequence>MPLAVQQQQDQQGEGREGEDDSDEVDEEQTPSKAVAIQDCAVRFINCLPREELEKRMSMMFTFQEAYWWYKDMWCDKYPELPRLSMVAFGKELVEQSLALKSIYKTQKEVELLHDEWRRYVRLVPVRGGILLNDNMDKTVMVQGYKGSDWMWPRGKMIEGERDHDCAEREVEEEIGIRTSHLINPDQYIERLIDGQSVRLYIIPGVAEDTKFEPKCRKEIGKIRWIQLKDLPNWNVFQSGSVKQRFWAVKEFTRDLRDWVERRRRALSLSQQERAASRRPIKQTTMKEILATLQKPFDAPTHHRSPQPQQQHTDGASGPSPSRPMENGVAAPSSSSSSRPSPPHQSEHINRIMWMLENSTKRSGGTLRSLDDDFTSYYEDSLAAPPPPPPNAIPISRIESRGWGNDDHEDIGSPVNPHTAKPRIRNALNGSAAGAELFIGSGGDRPPSRGRNGDEDNLLSALADLRGGQPAASDSEGPVILPVPGRRQSAWGAGKAGGASPKESKKDKDGRSKKPGRDKDRELADREPPSRLTSQGSFKGFDDMAIVKGLSGRRQEIFGIIESTRPGKTRFNRAGAKAKARAGRAQQTQAHVSASRADGNDPTVLDGITILPRPDVAGRGGKGKKDKGGQGQANGVGVRGGSTATPKPSPVLGPLGEPSGVVGASAVGKGGAGLTSLLSQIGVSRDRISVGRVVSGDSEGNKPSTRTDSVEMRRGRDRLASDIPAAVAGSPSTNGNSASGSHLLSLVGGGAGGRAPDPLPFSSTSHTTTIPSPPPESTTKGSGSSTILDIIRQHHRQQSQQGKSGAPPVPPLPLQSSSHSLVQSQSGGVESDGGASGVSRRASADAGQNLLQVLKKGAVDRAATGGSSGEGRSRVVSSMSRQGSGSSEMSPPGAVAAEAAPGPPVVEALGSQQQQQQPPPQQVLSFSHPPRPVSPVRFPRAEMRAILDKWLKPAS</sequence>
<dbReference type="GO" id="GO:0000184">
    <property type="term" value="P:nuclear-transcribed mRNA catabolic process, nonsense-mediated decay"/>
    <property type="evidence" value="ECO:0007669"/>
    <property type="project" value="InterPro"/>
</dbReference>
<dbReference type="Gene3D" id="3.90.79.10">
    <property type="entry name" value="Nucleoside Triphosphate Pyrophosphohydrolase"/>
    <property type="match status" value="1"/>
</dbReference>
<dbReference type="PROSITE" id="PS00893">
    <property type="entry name" value="NUDIX_BOX"/>
    <property type="match status" value="1"/>
</dbReference>
<evidence type="ECO:0000256" key="2">
    <source>
        <dbReference type="ARBA" id="ARBA00004496"/>
    </source>
</evidence>
<keyword evidence="6" id="KW-0378">Hydrolase</keyword>
<dbReference type="InterPro" id="IPR007722">
    <property type="entry name" value="DCP2_BoxA"/>
</dbReference>
<feature type="compositionally biased region" description="Low complexity" evidence="9">
    <location>
        <begin position="814"/>
        <end position="829"/>
    </location>
</feature>
<evidence type="ECO:0000256" key="1">
    <source>
        <dbReference type="ARBA" id="ARBA00001936"/>
    </source>
</evidence>
<evidence type="ECO:0000313" key="11">
    <source>
        <dbReference type="EMBL" id="CEM08653.1"/>
    </source>
</evidence>
<dbReference type="InterPro" id="IPR000086">
    <property type="entry name" value="NUDIX_hydrolase_dom"/>
</dbReference>
<evidence type="ECO:0000256" key="3">
    <source>
        <dbReference type="ARBA" id="ARBA00005279"/>
    </source>
</evidence>
<name>A0A0G4F7X7_VITBC</name>
<keyword evidence="8" id="KW-0464">Manganese</keyword>
<dbReference type="GO" id="GO:0003723">
    <property type="term" value="F:RNA binding"/>
    <property type="evidence" value="ECO:0007669"/>
    <property type="project" value="UniProtKB-KW"/>
</dbReference>
<dbReference type="PROSITE" id="PS51462">
    <property type="entry name" value="NUDIX"/>
    <property type="match status" value="1"/>
</dbReference>
<dbReference type="InterPro" id="IPR020084">
    <property type="entry name" value="NUDIX_hydrolase_CS"/>
</dbReference>
<feature type="compositionally biased region" description="Basic residues" evidence="9">
    <location>
        <begin position="567"/>
        <end position="582"/>
    </location>
</feature>
<dbReference type="SUPFAM" id="SSF140586">
    <property type="entry name" value="Dcp2 domain-like"/>
    <property type="match status" value="1"/>
</dbReference>
<dbReference type="InterPro" id="IPR036189">
    <property type="entry name" value="DCP2_BoxA_sf"/>
</dbReference>
<dbReference type="GO" id="GO:0005737">
    <property type="term" value="C:cytoplasm"/>
    <property type="evidence" value="ECO:0007669"/>
    <property type="project" value="UniProtKB-SubCell"/>
</dbReference>
<keyword evidence="4" id="KW-0963">Cytoplasm</keyword>
<feature type="compositionally biased region" description="Low complexity" evidence="9">
    <location>
        <begin position="760"/>
        <end position="770"/>
    </location>
</feature>
<dbReference type="Pfam" id="PF05026">
    <property type="entry name" value="DCP2"/>
    <property type="match status" value="1"/>
</dbReference>